<dbReference type="EMBL" id="CP003316">
    <property type="protein sequence ID" value="AFA39589.1"/>
    <property type="molecule type" value="Genomic_DNA"/>
</dbReference>
<dbReference type="HOGENOM" id="CLU_3210901_0_0_2"/>
<evidence type="ECO:0000313" key="1">
    <source>
        <dbReference type="EMBL" id="AFA39589.1"/>
    </source>
</evidence>
<sequence length="44" mass="4871">MWSQRIDSMTVYYANILGLIQGGNAESNPTVLLVAPIHEALNRL</sequence>
<organism evidence="1 2">
    <name type="scientific">Pyrobaculum oguniense (strain DSM 13380 / JCM 10595 / TE7)</name>
    <dbReference type="NCBI Taxonomy" id="698757"/>
    <lineage>
        <taxon>Archaea</taxon>
        <taxon>Thermoproteota</taxon>
        <taxon>Thermoprotei</taxon>
        <taxon>Thermoproteales</taxon>
        <taxon>Thermoproteaceae</taxon>
        <taxon>Pyrobaculum</taxon>
    </lineage>
</organism>
<keyword evidence="2" id="KW-1185">Reference proteome</keyword>
<dbReference type="KEGG" id="pog:Pogu_1562"/>
<evidence type="ECO:0000313" key="2">
    <source>
        <dbReference type="Proteomes" id="UP000009062"/>
    </source>
</evidence>
<dbReference type="Proteomes" id="UP000009062">
    <property type="component" value="Chromosome"/>
</dbReference>
<dbReference type="eggNOG" id="arCOG03377">
    <property type="taxonomic scope" value="Archaea"/>
</dbReference>
<accession>H6Q960</accession>
<reference evidence="1 2" key="1">
    <citation type="journal article" date="2012" name="Stand. Genomic Sci.">
        <title>Complete genome sequence of Pyrobaculum oguniense.</title>
        <authorList>
            <person name="Bernick D.L."/>
            <person name="Karplus K."/>
            <person name="Lui L.M."/>
            <person name="Coker J.K."/>
            <person name="Murphy J.N."/>
            <person name="Chan P.P."/>
            <person name="Cozen A.E."/>
            <person name="Lowe T.M."/>
        </authorList>
    </citation>
    <scope>NUCLEOTIDE SEQUENCE [LARGE SCALE GENOMIC DNA]</scope>
    <source>
        <strain evidence="1 2">TE7</strain>
    </source>
</reference>
<protein>
    <submittedName>
        <fullName evidence="1">Uncharacterized protein</fullName>
    </submittedName>
</protein>
<name>H6Q960_PYROT</name>
<gene>
    <name evidence="1" type="ordered locus">Pogu_1562</name>
</gene>
<proteinExistence type="predicted"/>
<dbReference type="AlphaFoldDB" id="H6Q960"/>
<dbReference type="STRING" id="698757.Pogu_1562"/>